<reference evidence="8 9" key="1">
    <citation type="submission" date="2019-05" db="EMBL/GenBank/DDBJ databases">
        <title>A Chromosome-scale Meerkat (S. suricatta) Genome Assembly.</title>
        <authorList>
            <person name="Dudchenko O."/>
            <person name="Lieberman Aiden E."/>
            <person name="Tung J."/>
            <person name="Barreiro L.B."/>
            <person name="Clutton-Brock T.H."/>
        </authorList>
    </citation>
    <scope>NUCLEOTIDE SEQUENCE [LARGE SCALE GENOMIC DNA]</scope>
</reference>
<dbReference type="RefSeq" id="XP_029788696.1">
    <property type="nucleotide sequence ID" value="XM_029932836.1"/>
</dbReference>
<evidence type="ECO:0000313" key="9">
    <source>
        <dbReference type="Proteomes" id="UP000472268"/>
    </source>
</evidence>
<evidence type="ECO:0000256" key="3">
    <source>
        <dbReference type="ARBA" id="ARBA00022729"/>
    </source>
</evidence>
<dbReference type="PRINTS" id="PR01537">
    <property type="entry name" value="INTRLKN1R1F"/>
</dbReference>
<evidence type="ECO:0000256" key="6">
    <source>
        <dbReference type="SAM" id="Phobius"/>
    </source>
</evidence>
<dbReference type="Pfam" id="PF13676">
    <property type="entry name" value="TIR_2"/>
    <property type="match status" value="1"/>
</dbReference>
<evidence type="ECO:0000256" key="4">
    <source>
        <dbReference type="ARBA" id="ARBA00022989"/>
    </source>
</evidence>
<dbReference type="PANTHER" id="PTHR24365:SF530">
    <property type="entry name" value="MSTPROX-RELATED"/>
    <property type="match status" value="1"/>
</dbReference>
<dbReference type="PANTHER" id="PTHR24365">
    <property type="entry name" value="TOLL-LIKE RECEPTOR"/>
    <property type="match status" value="1"/>
</dbReference>
<keyword evidence="9" id="KW-1185">Reference proteome</keyword>
<evidence type="ECO:0000256" key="2">
    <source>
        <dbReference type="ARBA" id="ARBA00022692"/>
    </source>
</evidence>
<dbReference type="InterPro" id="IPR035897">
    <property type="entry name" value="Toll_tir_struct_dom_sf"/>
</dbReference>
<dbReference type="Proteomes" id="UP000472268">
    <property type="component" value="Chromosome 2"/>
</dbReference>
<gene>
    <name evidence="8" type="primary">LOC115286033</name>
</gene>
<dbReference type="GO" id="GO:0006954">
    <property type="term" value="P:inflammatory response"/>
    <property type="evidence" value="ECO:0007669"/>
    <property type="project" value="TreeGrafter"/>
</dbReference>
<dbReference type="SUPFAM" id="SSF52200">
    <property type="entry name" value="Toll/Interleukin receptor TIR domain"/>
    <property type="match status" value="1"/>
</dbReference>
<dbReference type="OrthoDB" id="1081807at2759"/>
<keyword evidence="4 6" id="KW-1133">Transmembrane helix</keyword>
<evidence type="ECO:0000259" key="7">
    <source>
        <dbReference type="PROSITE" id="PS50104"/>
    </source>
</evidence>
<feature type="transmembrane region" description="Helical" evidence="6">
    <location>
        <begin position="273"/>
        <end position="297"/>
    </location>
</feature>
<reference evidence="8" key="3">
    <citation type="submission" date="2025-09" db="UniProtKB">
        <authorList>
            <consortium name="Ensembl"/>
        </authorList>
    </citation>
    <scope>IDENTIFICATION</scope>
</reference>
<evidence type="ECO:0000313" key="8">
    <source>
        <dbReference type="Ensembl" id="ENSSSUP00005001938.1"/>
    </source>
</evidence>
<dbReference type="GO" id="GO:0007165">
    <property type="term" value="P:signal transduction"/>
    <property type="evidence" value="ECO:0007669"/>
    <property type="project" value="InterPro"/>
</dbReference>
<comment type="subcellular location">
    <subcellularLocation>
        <location evidence="1">Membrane</location>
    </subcellularLocation>
</comment>
<dbReference type="Ensembl" id="ENSSSUT00005002251.1">
    <property type="protein sequence ID" value="ENSSSUP00005001938.1"/>
    <property type="gene ID" value="ENSSSUG00005001325.1"/>
</dbReference>
<dbReference type="InterPro" id="IPR000157">
    <property type="entry name" value="TIR_dom"/>
</dbReference>
<dbReference type="AlphaFoldDB" id="A0A673SR37"/>
<name>A0A673SR37_SURSU</name>
<sequence length="420" mass="46609">MESQVAPMDSGAGEEGVALAISPLGPGEKFHLFVSYSSVDATWTHGLIGRLEADLAGLRICLHERDFTPGRNVLENMAECIQQSQKVLLVLSQDFVQSRWCLLEADLSLFGSCLERKPVIPVLLRPCQVPLHLSHLTYLEAADSRFYCKLMQLLLMPNHRLERSLPAWRPASSLYSGKSLLTLNCVNRDSLPSWKVGTFSTLGLPDPLKGVLEDPEVYKQAVGILNGVRSPRSCLRYLGCRVTLAIFLFLVGLALLAMPLILGFLGNSPAQRFFFISATIFFCPLFFIMGVNSLCWFRRFSKKKMRELVLRVGEANLLLAPHSLLMGCESMNKLHFVYVLLGDCRRVFLEAAGSEAEAEALFREALLQFSCGYACCVAHAYFPACEEVHGAHGHLELGLCFCQFVALQLKARQGCRVSAV</sequence>
<keyword evidence="3" id="KW-0732">Signal</keyword>
<dbReference type="Gene3D" id="3.40.50.10140">
    <property type="entry name" value="Toll/interleukin-1 receptor homology (TIR) domain"/>
    <property type="match status" value="1"/>
</dbReference>
<dbReference type="PROSITE" id="PS50104">
    <property type="entry name" value="TIR"/>
    <property type="match status" value="1"/>
</dbReference>
<reference evidence="8" key="2">
    <citation type="submission" date="2025-08" db="UniProtKB">
        <authorList>
            <consortium name="Ensembl"/>
        </authorList>
    </citation>
    <scope>IDENTIFICATION</scope>
</reference>
<feature type="domain" description="TIR" evidence="7">
    <location>
        <begin position="28"/>
        <end position="154"/>
    </location>
</feature>
<feature type="transmembrane region" description="Helical" evidence="6">
    <location>
        <begin position="238"/>
        <end position="261"/>
    </location>
</feature>
<evidence type="ECO:0000256" key="5">
    <source>
        <dbReference type="ARBA" id="ARBA00023136"/>
    </source>
</evidence>
<proteinExistence type="predicted"/>
<organism evidence="8 9">
    <name type="scientific">Suricata suricatta</name>
    <name type="common">Meerkat</name>
    <dbReference type="NCBI Taxonomy" id="37032"/>
    <lineage>
        <taxon>Eukaryota</taxon>
        <taxon>Metazoa</taxon>
        <taxon>Chordata</taxon>
        <taxon>Craniata</taxon>
        <taxon>Vertebrata</taxon>
        <taxon>Euteleostomi</taxon>
        <taxon>Mammalia</taxon>
        <taxon>Eutheria</taxon>
        <taxon>Laurasiatheria</taxon>
        <taxon>Carnivora</taxon>
        <taxon>Feliformia</taxon>
        <taxon>Herpestidae</taxon>
        <taxon>Suricata</taxon>
    </lineage>
</organism>
<evidence type="ECO:0000256" key="1">
    <source>
        <dbReference type="ARBA" id="ARBA00004370"/>
    </source>
</evidence>
<keyword evidence="2 6" id="KW-0812">Transmembrane</keyword>
<accession>A0A673SR37</accession>
<dbReference type="GeneID" id="115286033"/>
<keyword evidence="5 6" id="KW-0472">Membrane</keyword>
<dbReference type="SMART" id="SM00255">
    <property type="entry name" value="TIR"/>
    <property type="match status" value="1"/>
</dbReference>
<dbReference type="OMA" id="CLRYLGC"/>
<dbReference type="GO" id="GO:0005886">
    <property type="term" value="C:plasma membrane"/>
    <property type="evidence" value="ECO:0007669"/>
    <property type="project" value="TreeGrafter"/>
</dbReference>
<protein>
    <recommendedName>
        <fullName evidence="7">TIR domain-containing protein</fullName>
    </recommendedName>
</protein>
<dbReference type="RefSeq" id="XP_029788697.1">
    <property type="nucleotide sequence ID" value="XM_029932837.1"/>
</dbReference>
<dbReference type="GO" id="GO:0038023">
    <property type="term" value="F:signaling receptor activity"/>
    <property type="evidence" value="ECO:0007669"/>
    <property type="project" value="TreeGrafter"/>
</dbReference>